<reference evidence="7" key="1">
    <citation type="submission" date="2022-08" db="EMBL/GenBank/DDBJ databases">
        <authorList>
            <person name="Marques A."/>
        </authorList>
    </citation>
    <scope>NUCLEOTIDE SEQUENCE</scope>
    <source>
        <strain evidence="7">RhyPub2mFocal</strain>
        <tissue evidence="7">Leaves</tissue>
    </source>
</reference>
<dbReference type="PANTHER" id="PTHR22835:SF681">
    <property type="entry name" value="OS01G0216300 PROTEIN"/>
    <property type="match status" value="1"/>
</dbReference>
<dbReference type="GO" id="GO:0016491">
    <property type="term" value="F:oxidoreductase activity"/>
    <property type="evidence" value="ECO:0007669"/>
    <property type="project" value="InterPro"/>
</dbReference>
<evidence type="ECO:0000256" key="4">
    <source>
        <dbReference type="ARBA" id="ARBA00023180"/>
    </source>
</evidence>
<accession>A0AAV8FSY9</accession>
<name>A0AAV8FSY9_9POAL</name>
<dbReference type="GO" id="GO:0016788">
    <property type="term" value="F:hydrolase activity, acting on ester bonds"/>
    <property type="evidence" value="ECO:0007669"/>
    <property type="project" value="InterPro"/>
</dbReference>
<keyword evidence="2 5" id="KW-0732">Signal</keyword>
<dbReference type="CDD" id="cd01837">
    <property type="entry name" value="SGNH_plant_lipase_like"/>
    <property type="match status" value="1"/>
</dbReference>
<organism evidence="7 8">
    <name type="scientific">Rhynchospora pubera</name>
    <dbReference type="NCBI Taxonomy" id="906938"/>
    <lineage>
        <taxon>Eukaryota</taxon>
        <taxon>Viridiplantae</taxon>
        <taxon>Streptophyta</taxon>
        <taxon>Embryophyta</taxon>
        <taxon>Tracheophyta</taxon>
        <taxon>Spermatophyta</taxon>
        <taxon>Magnoliopsida</taxon>
        <taxon>Liliopsida</taxon>
        <taxon>Poales</taxon>
        <taxon>Cyperaceae</taxon>
        <taxon>Cyperoideae</taxon>
        <taxon>Rhynchosporeae</taxon>
        <taxon>Rhynchospora</taxon>
    </lineage>
</organism>
<proteinExistence type="inferred from homology"/>
<dbReference type="InterPro" id="IPR035669">
    <property type="entry name" value="SGNH_plant_lipase-like"/>
</dbReference>
<dbReference type="EMBL" id="JAMFTS010000002">
    <property type="protein sequence ID" value="KAJ4794655.1"/>
    <property type="molecule type" value="Genomic_DNA"/>
</dbReference>
<feature type="signal peptide" evidence="5">
    <location>
        <begin position="1"/>
        <end position="25"/>
    </location>
</feature>
<feature type="chain" id="PRO_5043608542" evidence="5">
    <location>
        <begin position="26"/>
        <end position="376"/>
    </location>
</feature>
<dbReference type="InterPro" id="IPR036514">
    <property type="entry name" value="SGNH_hydro_sf"/>
</dbReference>
<dbReference type="AlphaFoldDB" id="A0AAV8FSY9"/>
<evidence type="ECO:0000256" key="5">
    <source>
        <dbReference type="SAM" id="SignalP"/>
    </source>
</evidence>
<dbReference type="PANTHER" id="PTHR22835">
    <property type="entry name" value="ZINC FINGER FYVE DOMAIN CONTAINING PROTEIN"/>
    <property type="match status" value="1"/>
</dbReference>
<sequence length="376" mass="42682">MKHTTPLILSHFLFLWLIQPIPSHAFDSIFSFGDSHTDTGNINILAKKLARSVYSDNLPYGQTFFHRPSGRYSDGRLIVDFLAEEFDLPYLKPYLGKNGTFRQGANFAVDGATALDPTFFKQHNLTDDVSPVSTSISSQLQWFKELKPKLCQTMKECRDYFGRSLFFVGLIEGRDYIEMYPELRLMMSYAPAIIQIIAGTVKELLDEGARTVVVSGNMPMGCLPSILTALKFRDDKSNSSYDRNTGCIKRYNILSTYHNSLLFKAVKELRVKYREAKIIYADFYGPVMNFVRFPQRFGFTSKPLLVCCGKGGEYNWFPDKMCGSPNVTACQNPSAYLNWDGLRLTEASYRYIARSWLRGPCANPPIIDGHAKEDSP</sequence>
<feature type="domain" description="Tyrosinase copper-binding" evidence="6">
    <location>
        <begin position="116"/>
        <end position="127"/>
    </location>
</feature>
<protein>
    <submittedName>
        <fullName evidence="7">GDSL esterase/lipase</fullName>
    </submittedName>
</protein>
<keyword evidence="8" id="KW-1185">Reference proteome</keyword>
<evidence type="ECO:0000256" key="2">
    <source>
        <dbReference type="ARBA" id="ARBA00022729"/>
    </source>
</evidence>
<dbReference type="Proteomes" id="UP001140206">
    <property type="component" value="Chromosome 2"/>
</dbReference>
<gene>
    <name evidence="7" type="ORF">LUZ62_045901</name>
</gene>
<evidence type="ECO:0000259" key="6">
    <source>
        <dbReference type="PROSITE" id="PS00498"/>
    </source>
</evidence>
<keyword evidence="3" id="KW-0378">Hydrolase</keyword>
<dbReference type="Pfam" id="PF00657">
    <property type="entry name" value="Lipase_GDSL"/>
    <property type="match status" value="1"/>
</dbReference>
<dbReference type="InterPro" id="IPR001087">
    <property type="entry name" value="GDSL"/>
</dbReference>
<comment type="caution">
    <text evidence="7">The sequence shown here is derived from an EMBL/GenBank/DDBJ whole genome shotgun (WGS) entry which is preliminary data.</text>
</comment>
<keyword evidence="4" id="KW-0325">Glycoprotein</keyword>
<evidence type="ECO:0000313" key="7">
    <source>
        <dbReference type="EMBL" id="KAJ4794655.1"/>
    </source>
</evidence>
<evidence type="ECO:0000256" key="1">
    <source>
        <dbReference type="ARBA" id="ARBA00008668"/>
    </source>
</evidence>
<dbReference type="Gene3D" id="3.40.50.1110">
    <property type="entry name" value="SGNH hydrolase"/>
    <property type="match status" value="1"/>
</dbReference>
<evidence type="ECO:0000256" key="3">
    <source>
        <dbReference type="ARBA" id="ARBA00022801"/>
    </source>
</evidence>
<evidence type="ECO:0000313" key="8">
    <source>
        <dbReference type="Proteomes" id="UP001140206"/>
    </source>
</evidence>
<comment type="similarity">
    <text evidence="1">Belongs to the 'GDSL' lipolytic enzyme family.</text>
</comment>
<dbReference type="InterPro" id="IPR002227">
    <property type="entry name" value="Tyrosinase_Cu-bd"/>
</dbReference>
<dbReference type="PROSITE" id="PS00498">
    <property type="entry name" value="TYROSINASE_2"/>
    <property type="match status" value="1"/>
</dbReference>